<keyword evidence="4" id="KW-0256">Endoplasmic reticulum</keyword>
<dbReference type="VEuPathDB" id="FungiDB:CNBG_5567"/>
<evidence type="ECO:0000256" key="2">
    <source>
        <dbReference type="ARBA" id="ARBA00022729"/>
    </source>
</evidence>
<dbReference type="InterPro" id="IPR018181">
    <property type="entry name" value="Heat_shock_70_CS"/>
</dbReference>
<feature type="compositionally biased region" description="Low complexity" evidence="7">
    <location>
        <begin position="831"/>
        <end position="848"/>
    </location>
</feature>
<keyword evidence="2 8" id="KW-0732">Signal</keyword>
<dbReference type="Gene3D" id="3.30.420.40">
    <property type="match status" value="2"/>
</dbReference>
<dbReference type="SUPFAM" id="SSF53067">
    <property type="entry name" value="Actin-like ATPase domain"/>
    <property type="match status" value="2"/>
</dbReference>
<dbReference type="InterPro" id="IPR029047">
    <property type="entry name" value="HSP70_peptide-bd_sf"/>
</dbReference>
<feature type="compositionally biased region" description="Low complexity" evidence="7">
    <location>
        <begin position="859"/>
        <end position="871"/>
    </location>
</feature>
<dbReference type="EMBL" id="CP025761">
    <property type="protein sequence ID" value="KGB79729.1"/>
    <property type="molecule type" value="Genomic_DNA"/>
</dbReference>
<evidence type="ECO:0000256" key="5">
    <source>
        <dbReference type="ARBA" id="ARBA00022840"/>
    </source>
</evidence>
<keyword evidence="10" id="KW-1185">Reference proteome</keyword>
<dbReference type="GeneID" id="88181707"/>
<dbReference type="Gene3D" id="3.30.30.30">
    <property type="match status" value="1"/>
</dbReference>
<dbReference type="PANTHER" id="PTHR45639:SF3">
    <property type="entry name" value="HYPOXIA UP-REGULATED PROTEIN 1"/>
    <property type="match status" value="1"/>
</dbReference>
<keyword evidence="6" id="KW-0143">Chaperone</keyword>
<dbReference type="HOGENOM" id="CLU_005965_5_0_1"/>
<feature type="compositionally biased region" description="Polar residues" evidence="7">
    <location>
        <begin position="879"/>
        <end position="891"/>
    </location>
</feature>
<dbReference type="RefSeq" id="XP_062885387.1">
    <property type="nucleotide sequence ID" value="XM_063029432.1"/>
</dbReference>
<dbReference type="GO" id="GO:0005788">
    <property type="term" value="C:endoplasmic reticulum lumen"/>
    <property type="evidence" value="ECO:0007669"/>
    <property type="project" value="UniProtKB-SubCell"/>
</dbReference>
<dbReference type="Gene3D" id="2.60.34.10">
    <property type="entry name" value="Substrate Binding Domain Of DNAk, Chain A, domain 1"/>
    <property type="match status" value="1"/>
</dbReference>
<proteinExistence type="predicted"/>
<dbReference type="InterPro" id="IPR013126">
    <property type="entry name" value="Hsp_70_fam"/>
</dbReference>
<dbReference type="SUPFAM" id="SSF100934">
    <property type="entry name" value="Heat shock protein 70kD (HSP70), C-terminal subdomain"/>
    <property type="match status" value="1"/>
</dbReference>
<dbReference type="OrthoDB" id="10262720at2759"/>
<name>A0A095CK67_CRYD2</name>
<dbReference type="OMA" id="SRTPMIQ"/>
<sequence length="901" mass="98517">MRPQHLLPLLLLLLAPAIHAAVLAIDYGAEFTKLSLIKPGVPFDVVLDKDSKRKIASVVGWKRDERVFGAEAKMAATRFPDTHYPFIKPLLGTITPNTFPVYPVNPHVTNNTLYFSHPSPPSYISPELVSPEDAWTPTALLAQQLSYFRHLAESVQAAGSKKESINSVVVTVPAWWDQAQRRAYRDALELQGMNCLAMISEGTGVALNYAMTRSFPNYDPATGQGEKEYHIIYDSGAMTTTATVLAFYQTSEYATPKSKTPINTTHIEMLGTGWEHVGGVMLDTVIQDMLLTGFVGKTGREEVREDKKALAKIAKEASRVKQILSANQEANVAIESLFDDIDFRSTISRANLEEIVGAVDQLYANPVVSALEAAALQLGDIKSVILFGGNTRVPLVQAALKSVLDGAEDKIAQNVNTDEAAVLGAAYYGAALSKQFRIKNIDIKERGVSEIALKDGSAIFPQGTILGERKAITLPAKGDVTLEFTERISHPDSAHASIREPQSILSVEVHDVEKALADFTAPEPVINITMRLDPKGHVSAANAVLVSNVTDSKDGGVAGALKGLFGSKEEETKEDEEDQDQKESKNKSPKMALKFREKHLGLKPLSGEEKRVTNARLISISAFEAAKASREEARNSLESYLYALQNSLNNDDGPTALTDFSTPVEQQALKKLLDETFEWLGENDEVAEESKLRRKLAELEGLERPVVFRYNEYRARDKAVADFQQAMHLARAFLIDAQANYTKAMEAATTATPENPVAPPKHTEEELKAVDELLKEYTQFIDEKMKVQVTLDGDKTKDPVITVRELEEKGRRLQATVLTLQNKKAPRKPRPTSSSSSAASSTTLASPTDHGPSPDFTESPSVTTDDVSSTTLASPTDHGPSSETSSAVPTESSDRPRHEEL</sequence>
<evidence type="ECO:0000256" key="1">
    <source>
        <dbReference type="ARBA" id="ARBA00004319"/>
    </source>
</evidence>
<evidence type="ECO:0000256" key="4">
    <source>
        <dbReference type="ARBA" id="ARBA00022824"/>
    </source>
</evidence>
<dbReference type="GO" id="GO:0034663">
    <property type="term" value="C:endoplasmic reticulum chaperone complex"/>
    <property type="evidence" value="ECO:0007669"/>
    <property type="project" value="TreeGrafter"/>
</dbReference>
<dbReference type="Gene3D" id="1.20.1270.10">
    <property type="match status" value="1"/>
</dbReference>
<comment type="subcellular location">
    <subcellularLocation>
        <location evidence="1">Endoplasmic reticulum lumen</location>
    </subcellularLocation>
</comment>
<dbReference type="Pfam" id="PF00012">
    <property type="entry name" value="HSP70"/>
    <property type="match status" value="1"/>
</dbReference>
<dbReference type="PRINTS" id="PR00301">
    <property type="entry name" value="HEATSHOCK70"/>
</dbReference>
<keyword evidence="3" id="KW-0547">Nucleotide-binding</keyword>
<dbReference type="CDD" id="cd10230">
    <property type="entry name" value="ASKHA_NBD_HSP70_HYOU1"/>
    <property type="match status" value="1"/>
</dbReference>
<organism evidence="9 10">
    <name type="scientific">Cryptococcus deuterogattii (strain R265)</name>
    <name type="common">Cryptococcus gattii VGII (strain R265)</name>
    <dbReference type="NCBI Taxonomy" id="294750"/>
    <lineage>
        <taxon>Eukaryota</taxon>
        <taxon>Fungi</taxon>
        <taxon>Dikarya</taxon>
        <taxon>Basidiomycota</taxon>
        <taxon>Agaricomycotina</taxon>
        <taxon>Tremellomycetes</taxon>
        <taxon>Tremellales</taxon>
        <taxon>Cryptococcaceae</taxon>
        <taxon>Cryptococcus</taxon>
        <taxon>Cryptococcus gattii species complex</taxon>
    </lineage>
</organism>
<dbReference type="Gene3D" id="3.90.640.10">
    <property type="entry name" value="Actin, Chain A, domain 4"/>
    <property type="match status" value="1"/>
</dbReference>
<feature type="compositionally biased region" description="Basic and acidic residues" evidence="7">
    <location>
        <begin position="892"/>
        <end position="901"/>
    </location>
</feature>
<dbReference type="GO" id="GO:0005524">
    <property type="term" value="F:ATP binding"/>
    <property type="evidence" value="ECO:0007669"/>
    <property type="project" value="UniProtKB-KW"/>
</dbReference>
<dbReference type="KEGG" id="cdeu:CNBG_5567"/>
<evidence type="ECO:0000256" key="3">
    <source>
        <dbReference type="ARBA" id="ARBA00022741"/>
    </source>
</evidence>
<dbReference type="InterPro" id="IPR043129">
    <property type="entry name" value="ATPase_NBD"/>
</dbReference>
<evidence type="ECO:0000256" key="6">
    <source>
        <dbReference type="ARBA" id="ARBA00023186"/>
    </source>
</evidence>
<feature type="signal peptide" evidence="8">
    <location>
        <begin position="1"/>
        <end position="20"/>
    </location>
</feature>
<dbReference type="GO" id="GO:0140662">
    <property type="term" value="F:ATP-dependent protein folding chaperone"/>
    <property type="evidence" value="ECO:0007669"/>
    <property type="project" value="InterPro"/>
</dbReference>
<gene>
    <name evidence="9" type="ORF">CNBG_5567</name>
</gene>
<dbReference type="PROSITE" id="PS01036">
    <property type="entry name" value="HSP70_3"/>
    <property type="match status" value="1"/>
</dbReference>
<feature type="region of interest" description="Disordered" evidence="7">
    <location>
        <begin position="563"/>
        <end position="592"/>
    </location>
</feature>
<dbReference type="Proteomes" id="UP000029445">
    <property type="component" value="Chromosome 3"/>
</dbReference>
<reference evidence="9 10" key="1">
    <citation type="journal article" date="2011" name="MBio">
        <title>Genome variation in Cryptococcus gattii, an emerging pathogen of immunocompetent hosts.</title>
        <authorList>
            <person name="D'Souza C.A."/>
            <person name="Kronstad J.W."/>
            <person name="Taylor G."/>
            <person name="Warren R."/>
            <person name="Yuen M."/>
            <person name="Hu G."/>
            <person name="Jung W.H."/>
            <person name="Sham A."/>
            <person name="Kidd S.E."/>
            <person name="Tangen K."/>
            <person name="Lee N."/>
            <person name="Zeilmaker T."/>
            <person name="Sawkins J."/>
            <person name="McVicker G."/>
            <person name="Shah S."/>
            <person name="Gnerre S."/>
            <person name="Griggs A."/>
            <person name="Zeng Q."/>
            <person name="Bartlett K."/>
            <person name="Li W."/>
            <person name="Wang X."/>
            <person name="Heitman J."/>
            <person name="Stajich J.E."/>
            <person name="Fraser J.A."/>
            <person name="Meyer W."/>
            <person name="Carter D."/>
            <person name="Schein J."/>
            <person name="Krzywinski M."/>
            <person name="Kwon-Chung K.J."/>
            <person name="Varma A."/>
            <person name="Wang J."/>
            <person name="Brunham R."/>
            <person name="Fyfe M."/>
            <person name="Ouellette B.F."/>
            <person name="Siddiqui A."/>
            <person name="Marra M."/>
            <person name="Jones S."/>
            <person name="Holt R."/>
            <person name="Birren B.W."/>
            <person name="Galagan J.E."/>
            <person name="Cuomo C.A."/>
        </authorList>
    </citation>
    <scope>NUCLEOTIDE SEQUENCE [LARGE SCALE GENOMIC DNA]</scope>
    <source>
        <strain evidence="9 10">R265</strain>
    </source>
</reference>
<dbReference type="InterPro" id="IPR029048">
    <property type="entry name" value="HSP70_C_sf"/>
</dbReference>
<dbReference type="STRING" id="294750.A0A095CK67"/>
<protein>
    <submittedName>
        <fullName evidence="9">Hypoxia up-regulated 1</fullName>
    </submittedName>
</protein>
<evidence type="ECO:0000313" key="10">
    <source>
        <dbReference type="Proteomes" id="UP000029445"/>
    </source>
</evidence>
<dbReference type="PANTHER" id="PTHR45639">
    <property type="entry name" value="HSC70CB, ISOFORM G-RELATED"/>
    <property type="match status" value="1"/>
</dbReference>
<dbReference type="GO" id="GO:0030968">
    <property type="term" value="P:endoplasmic reticulum unfolded protein response"/>
    <property type="evidence" value="ECO:0007669"/>
    <property type="project" value="TreeGrafter"/>
</dbReference>
<feature type="chain" id="PRO_5001905871" evidence="8">
    <location>
        <begin position="21"/>
        <end position="901"/>
    </location>
</feature>
<reference evidence="9 10" key="2">
    <citation type="journal article" date="2018" name="Proc. Natl. Acad. Sci.">
        <title>RNAi is a critical determinant of centromere evolution in closely related fungi.</title>
        <authorList>
            <person name="Yadav V."/>
            <person name="Sun S."/>
            <person name="Billmyre R.B."/>
            <person name="Thimmappa B.C."/>
            <person name="Shea T."/>
            <person name="Lintner R."/>
            <person name="Bakkeren G."/>
            <person name="Cuomo C.A."/>
            <person name="Heitman J."/>
            <person name="Sanyal K."/>
        </authorList>
    </citation>
    <scope>NUCLEOTIDE SEQUENCE [LARGE SCALE GENOMIC DNA]</scope>
    <source>
        <strain evidence="9 10">R265</strain>
    </source>
</reference>
<accession>A0A095CK67</accession>
<dbReference type="AlphaFoldDB" id="A0A095CK67"/>
<evidence type="ECO:0000256" key="7">
    <source>
        <dbReference type="SAM" id="MobiDB-lite"/>
    </source>
</evidence>
<feature type="region of interest" description="Disordered" evidence="7">
    <location>
        <begin position="814"/>
        <end position="901"/>
    </location>
</feature>
<evidence type="ECO:0000256" key="8">
    <source>
        <dbReference type="SAM" id="SignalP"/>
    </source>
</evidence>
<keyword evidence="5" id="KW-0067">ATP-binding</keyword>
<evidence type="ECO:0000313" key="9">
    <source>
        <dbReference type="EMBL" id="KGB79729.1"/>
    </source>
</evidence>